<accession>A0ACC1WPJ1</accession>
<name>A0ACC1WPJ1_MELAZ</name>
<keyword evidence="2" id="KW-1185">Reference proteome</keyword>
<comment type="caution">
    <text evidence="1">The sequence shown here is derived from an EMBL/GenBank/DDBJ whole genome shotgun (WGS) entry which is preliminary data.</text>
</comment>
<protein>
    <submittedName>
        <fullName evidence="1">Terpene synthase</fullName>
    </submittedName>
</protein>
<proteinExistence type="predicted"/>
<gene>
    <name evidence="1" type="ORF">OWV82_024356</name>
</gene>
<organism evidence="1 2">
    <name type="scientific">Melia azedarach</name>
    <name type="common">Chinaberry tree</name>
    <dbReference type="NCBI Taxonomy" id="155640"/>
    <lineage>
        <taxon>Eukaryota</taxon>
        <taxon>Viridiplantae</taxon>
        <taxon>Streptophyta</taxon>
        <taxon>Embryophyta</taxon>
        <taxon>Tracheophyta</taxon>
        <taxon>Spermatophyta</taxon>
        <taxon>Magnoliopsida</taxon>
        <taxon>eudicotyledons</taxon>
        <taxon>Gunneridae</taxon>
        <taxon>Pentapetalae</taxon>
        <taxon>rosids</taxon>
        <taxon>malvids</taxon>
        <taxon>Sapindales</taxon>
        <taxon>Meliaceae</taxon>
        <taxon>Melia</taxon>
    </lineage>
</organism>
<reference evidence="1 2" key="1">
    <citation type="journal article" date="2023" name="Science">
        <title>Complex scaffold remodeling in plant triterpene biosynthesis.</title>
        <authorList>
            <person name="De La Pena R."/>
            <person name="Hodgson H."/>
            <person name="Liu J.C."/>
            <person name="Stephenson M.J."/>
            <person name="Martin A.C."/>
            <person name="Owen C."/>
            <person name="Harkess A."/>
            <person name="Leebens-Mack J."/>
            <person name="Jimenez L.E."/>
            <person name="Osbourn A."/>
            <person name="Sattely E.S."/>
        </authorList>
    </citation>
    <scope>NUCLEOTIDE SEQUENCE [LARGE SCALE GENOMIC DNA]</scope>
    <source>
        <strain evidence="2">cv. JPN11</strain>
        <tissue evidence="1">Leaf</tissue>
    </source>
</reference>
<sequence length="136" mass="15596">MATQSSAIPSSASKVRNFAYFHPSLWENHFLNCPQYEQKRGHIASAVQCYMKQYGVSEEEAIKVLNEEIEDSWKDINEELILMNSNNGRVISFPLLESILNLVRTCNFLFKDGDRYTNSYLMKGQIATVLKDPVLL</sequence>
<dbReference type="EMBL" id="CM051407">
    <property type="protein sequence ID" value="KAJ4701061.1"/>
    <property type="molecule type" value="Genomic_DNA"/>
</dbReference>
<dbReference type="Proteomes" id="UP001164539">
    <property type="component" value="Chromosome 14"/>
</dbReference>
<evidence type="ECO:0000313" key="2">
    <source>
        <dbReference type="Proteomes" id="UP001164539"/>
    </source>
</evidence>
<evidence type="ECO:0000313" key="1">
    <source>
        <dbReference type="EMBL" id="KAJ4701061.1"/>
    </source>
</evidence>